<dbReference type="InterPro" id="IPR005116">
    <property type="entry name" value="Transp-assoc_OB_typ1"/>
</dbReference>
<evidence type="ECO:0000313" key="8">
    <source>
        <dbReference type="EMBL" id="CAA9313240.1"/>
    </source>
</evidence>
<evidence type="ECO:0000259" key="6">
    <source>
        <dbReference type="PROSITE" id="PS50893"/>
    </source>
</evidence>
<feature type="domain" description="ABC transporter" evidence="6">
    <location>
        <begin position="1"/>
        <end position="237"/>
    </location>
</feature>
<evidence type="ECO:0000256" key="4">
    <source>
        <dbReference type="ARBA" id="ARBA00022840"/>
    </source>
</evidence>
<name>A0A6J4KTT0_9ACTN</name>
<proteinExistence type="predicted"/>
<dbReference type="PANTHER" id="PTHR42781:SF4">
    <property type="entry name" value="SPERMIDINE_PUTRESCINE IMPORT ATP-BINDING PROTEIN POTA"/>
    <property type="match status" value="1"/>
</dbReference>
<accession>A0A6J4KTT0</accession>
<dbReference type="Gene3D" id="2.40.50.100">
    <property type="match status" value="1"/>
</dbReference>
<dbReference type="Gene3D" id="3.40.50.300">
    <property type="entry name" value="P-loop containing nucleotide triphosphate hydrolases"/>
    <property type="match status" value="1"/>
</dbReference>
<evidence type="ECO:0000256" key="5">
    <source>
        <dbReference type="PROSITE-ProRule" id="PRU01213"/>
    </source>
</evidence>
<dbReference type="InterPro" id="IPR027417">
    <property type="entry name" value="P-loop_NTPase"/>
</dbReference>
<keyword evidence="4 8" id="KW-0067">ATP-binding</keyword>
<evidence type="ECO:0000259" key="7">
    <source>
        <dbReference type="PROSITE" id="PS51866"/>
    </source>
</evidence>
<dbReference type="GO" id="GO:0005524">
    <property type="term" value="F:ATP binding"/>
    <property type="evidence" value="ECO:0007669"/>
    <property type="project" value="UniProtKB-KW"/>
</dbReference>
<evidence type="ECO:0000256" key="2">
    <source>
        <dbReference type="ARBA" id="ARBA00022505"/>
    </source>
</evidence>
<reference evidence="8" key="1">
    <citation type="submission" date="2020-02" db="EMBL/GenBank/DDBJ databases">
        <authorList>
            <person name="Meier V. D."/>
        </authorList>
    </citation>
    <scope>NUCLEOTIDE SEQUENCE</scope>
    <source>
        <strain evidence="8">AVDCRST_MAG46</strain>
    </source>
</reference>
<dbReference type="InterPro" id="IPR004606">
    <property type="entry name" value="Mop_domain"/>
</dbReference>
<protein>
    <submittedName>
        <fullName evidence="8">Molybdenum transport ATP-binding protein ModC</fullName>
    </submittedName>
</protein>
<dbReference type="AlphaFoldDB" id="A0A6J4KTT0"/>
<dbReference type="Pfam" id="PF03459">
    <property type="entry name" value="TOBE"/>
    <property type="match status" value="1"/>
</dbReference>
<sequence>MSTLDADVALRRSAFDVRAELHVEPGQVLALLGPNGAGKSTVLRCIAGLSRLHSGHVRLGDRLLEDPSAGVRVRASDRRIGTVFQDGMLFPHLSVRDNVAFGPRHQGCRRGEARTRANAWLERTGLADLAARRPHQLSGGQRQRVAITRTLATEPELLLLDEPLSSLDAGAVVSVRSFLRRHLPEVGVGTVLVTHQAVDTLVLADTVVVMERGGVVQSGTPEEVARRPRSDHIASLMGLNLVRGVGDGDGVRLSDGARLVVTGSHTGPVLVSFSPTAVSLYRERPLTSARNVWSLQVDGIVPHGDVLRIHLTGAVQLIADVTAAALADLGVTDGDSVWASVKATEIAVYAA</sequence>
<keyword evidence="2 5" id="KW-0500">Molybdenum</keyword>
<dbReference type="SUPFAM" id="SSF50331">
    <property type="entry name" value="MOP-like"/>
    <property type="match status" value="1"/>
</dbReference>
<gene>
    <name evidence="8" type="ORF">AVDCRST_MAG46-300</name>
</gene>
<dbReference type="Pfam" id="PF00005">
    <property type="entry name" value="ABC_tran"/>
    <property type="match status" value="1"/>
</dbReference>
<dbReference type="EMBL" id="CADCUD010000021">
    <property type="protein sequence ID" value="CAA9313240.1"/>
    <property type="molecule type" value="Genomic_DNA"/>
</dbReference>
<dbReference type="GO" id="GO:0015689">
    <property type="term" value="P:molybdate ion transport"/>
    <property type="evidence" value="ECO:0007669"/>
    <property type="project" value="InterPro"/>
</dbReference>
<keyword evidence="1" id="KW-0813">Transport</keyword>
<evidence type="ECO:0000256" key="1">
    <source>
        <dbReference type="ARBA" id="ARBA00022448"/>
    </source>
</evidence>
<dbReference type="InterPro" id="IPR003593">
    <property type="entry name" value="AAA+_ATPase"/>
</dbReference>
<keyword evidence="3" id="KW-0547">Nucleotide-binding</keyword>
<dbReference type="SUPFAM" id="SSF52540">
    <property type="entry name" value="P-loop containing nucleoside triphosphate hydrolases"/>
    <property type="match status" value="1"/>
</dbReference>
<dbReference type="PROSITE" id="PS51866">
    <property type="entry name" value="MOP"/>
    <property type="match status" value="1"/>
</dbReference>
<dbReference type="SMART" id="SM00382">
    <property type="entry name" value="AAA"/>
    <property type="match status" value="1"/>
</dbReference>
<dbReference type="InterPro" id="IPR003439">
    <property type="entry name" value="ABC_transporter-like_ATP-bd"/>
</dbReference>
<dbReference type="InterPro" id="IPR050093">
    <property type="entry name" value="ABC_SmlMolc_Importer"/>
</dbReference>
<dbReference type="PROSITE" id="PS50893">
    <property type="entry name" value="ABC_TRANSPORTER_2"/>
    <property type="match status" value="1"/>
</dbReference>
<dbReference type="GO" id="GO:0016887">
    <property type="term" value="F:ATP hydrolysis activity"/>
    <property type="evidence" value="ECO:0007669"/>
    <property type="project" value="InterPro"/>
</dbReference>
<organism evidence="8">
    <name type="scientific">uncultured Nocardioidaceae bacterium</name>
    <dbReference type="NCBI Taxonomy" id="253824"/>
    <lineage>
        <taxon>Bacteria</taxon>
        <taxon>Bacillati</taxon>
        <taxon>Actinomycetota</taxon>
        <taxon>Actinomycetes</taxon>
        <taxon>Propionibacteriales</taxon>
        <taxon>Nocardioidaceae</taxon>
        <taxon>environmental samples</taxon>
    </lineage>
</organism>
<dbReference type="InterPro" id="IPR008995">
    <property type="entry name" value="Mo/tungstate-bd_C_term_dom"/>
</dbReference>
<feature type="domain" description="Mop" evidence="7">
    <location>
        <begin position="286"/>
        <end position="350"/>
    </location>
</feature>
<evidence type="ECO:0000256" key="3">
    <source>
        <dbReference type="ARBA" id="ARBA00022741"/>
    </source>
</evidence>
<dbReference type="PANTHER" id="PTHR42781">
    <property type="entry name" value="SPERMIDINE/PUTRESCINE IMPORT ATP-BINDING PROTEIN POTA"/>
    <property type="match status" value="1"/>
</dbReference>